<keyword evidence="3" id="KW-1185">Reference proteome</keyword>
<evidence type="ECO:0000256" key="1">
    <source>
        <dbReference type="SAM" id="MobiDB-lite"/>
    </source>
</evidence>
<evidence type="ECO:0000313" key="2">
    <source>
        <dbReference type="EMBL" id="MTH59872.1"/>
    </source>
</evidence>
<comment type="caution">
    <text evidence="2">The sequence shown here is derived from an EMBL/GenBank/DDBJ whole genome shotgun (WGS) entry which is preliminary data.</text>
</comment>
<dbReference type="OrthoDB" id="7929427at2"/>
<dbReference type="Proteomes" id="UP000449846">
    <property type="component" value="Unassembled WGS sequence"/>
</dbReference>
<dbReference type="RefSeq" id="WP_155039818.1">
    <property type="nucleotide sequence ID" value="NZ_JBHGCD010000009.1"/>
</dbReference>
<sequence>MIWTDQRLRAVPALTALLAGLMLMPGAAIARPPLSASDWLSGSIKQPDNISAWRPGDARPPEAKSRKKDIAKSGAVEPVGVTRLGEGNADGKGSVSARTAGLPNDLWGAGDGESIARLVRSTDARLPALRRLQRRILAAQLDPPATQPGGEGELFLARVDKLLDMGATGAAKELIRAAGPADPERFRRMFDIALLSGDEAQACEIMDRTPGVAPSFPARIFCLALGGDWAAAALVFHGADTSGLIDQRMAALLAQYLDDGYSDKADLLTPPDVVTPLDLRLHEAVGQPLPSASLPLAFSLADLDENGGWKARLDAAERLARAGAIPASQLRAIYLEQRPAASGGVWDRADAIQRLDAVLTSRDVVGVQEILPKAFDRMVAAGLGTALADMAGARAASLPLTGRAGQIGLWLAIEAGQWQVVQPPPEDATAFDLWLLDFASGLADARPPSGTGSDRAERLLAGFSATPIPPAAAQLIAEKRQGEAMLLAITDTDAGLDGDLTRATQGLRVLRELGQGEIARQAAIELILAPVIGSLPGALATNP</sequence>
<organism evidence="2 3">
    <name type="scientific">Paracoccus litorisediminis</name>
    <dbReference type="NCBI Taxonomy" id="2006130"/>
    <lineage>
        <taxon>Bacteria</taxon>
        <taxon>Pseudomonadati</taxon>
        <taxon>Pseudomonadota</taxon>
        <taxon>Alphaproteobacteria</taxon>
        <taxon>Rhodobacterales</taxon>
        <taxon>Paracoccaceae</taxon>
        <taxon>Paracoccus</taxon>
    </lineage>
</organism>
<reference evidence="2 3" key="1">
    <citation type="submission" date="2019-11" db="EMBL/GenBank/DDBJ databases">
        <authorList>
            <person name="Dong K."/>
        </authorList>
    </citation>
    <scope>NUCLEOTIDE SEQUENCE [LARGE SCALE GENOMIC DNA]</scope>
    <source>
        <strain evidence="2 3">NBRC 112902</strain>
    </source>
</reference>
<evidence type="ECO:0000313" key="3">
    <source>
        <dbReference type="Proteomes" id="UP000449846"/>
    </source>
</evidence>
<dbReference type="EMBL" id="WMIG01000005">
    <property type="protein sequence ID" value="MTH59872.1"/>
    <property type="molecule type" value="Genomic_DNA"/>
</dbReference>
<dbReference type="AlphaFoldDB" id="A0A844HQH7"/>
<name>A0A844HQH7_9RHOB</name>
<accession>A0A844HQH7</accession>
<feature type="compositionally biased region" description="Basic and acidic residues" evidence="1">
    <location>
        <begin position="56"/>
        <end position="71"/>
    </location>
</feature>
<protein>
    <submittedName>
        <fullName evidence="2">Uncharacterized protein</fullName>
    </submittedName>
</protein>
<gene>
    <name evidence="2" type="ORF">GL300_11705</name>
</gene>
<feature type="region of interest" description="Disordered" evidence="1">
    <location>
        <begin position="47"/>
        <end position="97"/>
    </location>
</feature>
<proteinExistence type="predicted"/>